<dbReference type="GeneID" id="25314802"/>
<organism evidence="1 2">
    <name type="scientific">Rasamsonia emersonii (strain ATCC 16479 / CBS 393.64 / IMI 116815)</name>
    <dbReference type="NCBI Taxonomy" id="1408163"/>
    <lineage>
        <taxon>Eukaryota</taxon>
        <taxon>Fungi</taxon>
        <taxon>Dikarya</taxon>
        <taxon>Ascomycota</taxon>
        <taxon>Pezizomycotina</taxon>
        <taxon>Eurotiomycetes</taxon>
        <taxon>Eurotiomycetidae</taxon>
        <taxon>Eurotiales</taxon>
        <taxon>Trichocomaceae</taxon>
        <taxon>Rasamsonia</taxon>
    </lineage>
</organism>
<dbReference type="AlphaFoldDB" id="A0A0F4YZ49"/>
<keyword evidence="2" id="KW-1185">Reference proteome</keyword>
<comment type="caution">
    <text evidence="1">The sequence shown here is derived from an EMBL/GenBank/DDBJ whole genome shotgun (WGS) entry which is preliminary data.</text>
</comment>
<gene>
    <name evidence="1" type="ORF">T310_2451</name>
</gene>
<dbReference type="EMBL" id="LASV01000099">
    <property type="protein sequence ID" value="KKA23524.1"/>
    <property type="molecule type" value="Genomic_DNA"/>
</dbReference>
<evidence type="ECO:0000313" key="1">
    <source>
        <dbReference type="EMBL" id="KKA23524.1"/>
    </source>
</evidence>
<sequence>MTLDTKSIDCLRRVQKYLDRNARHWVSETDTGITFKDNFIELLMLEETGNWNLVDLRIPQGKWNYFGSKAVIVGDYPDDNDTNAVASTIVKPVDSRAHALMDELLQSENEDGIIQLYQDPSRPRVCPEVSANICTFFYTYNRGHEVRKSFDWVYSALQDRAYHVPGRYYFNPEPFFYYVRRLVRSAKQQPELDRLKELLAARVQERIGTTPDDPGCLAMRLLICHDFNIPNQEDLQALLRLQEEDGSFGVGWYYRFGRSQIKVGHRGFTATLALEAIKKNLLSADENGANGSIE</sequence>
<reference evidence="1 2" key="1">
    <citation type="submission" date="2015-04" db="EMBL/GenBank/DDBJ databases">
        <authorList>
            <person name="Heijne W.H."/>
            <person name="Fedorova N.D."/>
            <person name="Nierman W.C."/>
            <person name="Vollebregt A.W."/>
            <person name="Zhao Z."/>
            <person name="Wu L."/>
            <person name="Kumar M."/>
            <person name="Stam H."/>
            <person name="van den Berg M.A."/>
            <person name="Pel H.J."/>
        </authorList>
    </citation>
    <scope>NUCLEOTIDE SEQUENCE [LARGE SCALE GENOMIC DNA]</scope>
    <source>
        <strain evidence="1 2">CBS 393.64</strain>
    </source>
</reference>
<proteinExistence type="predicted"/>
<dbReference type="OrthoDB" id="2012566at2759"/>
<dbReference type="STRING" id="1408163.A0A0F4YZ49"/>
<dbReference type="Proteomes" id="UP000053958">
    <property type="component" value="Unassembled WGS sequence"/>
</dbReference>
<dbReference type="RefSeq" id="XP_013330136.1">
    <property type="nucleotide sequence ID" value="XM_013474682.1"/>
</dbReference>
<protein>
    <submittedName>
        <fullName evidence="1">Uncharacterized protein</fullName>
    </submittedName>
</protein>
<accession>A0A0F4YZ49</accession>
<name>A0A0F4YZ49_RASE3</name>
<evidence type="ECO:0000313" key="2">
    <source>
        <dbReference type="Proteomes" id="UP000053958"/>
    </source>
</evidence>